<name>A0ACB9RPG6_9MYRT</name>
<reference evidence="2" key="1">
    <citation type="journal article" date="2023" name="Front. Plant Sci.">
        <title>Chromosomal-level genome assembly of Melastoma candidum provides insights into trichome evolution.</title>
        <authorList>
            <person name="Zhong Y."/>
            <person name="Wu W."/>
            <person name="Sun C."/>
            <person name="Zou P."/>
            <person name="Liu Y."/>
            <person name="Dai S."/>
            <person name="Zhou R."/>
        </authorList>
    </citation>
    <scope>NUCLEOTIDE SEQUENCE [LARGE SCALE GENOMIC DNA]</scope>
</reference>
<proteinExistence type="predicted"/>
<evidence type="ECO:0000313" key="2">
    <source>
        <dbReference type="Proteomes" id="UP001057402"/>
    </source>
</evidence>
<sequence length="197" mass="22084">MPTMGVPERTHGTVVTRGSPSPSRLYGYVDGTIRALNDILLGLCRPLRVLDGTIRAPPTTITLPTDVVMQNPRLPLWHQTNHSVRALLLATMTPEIIAEVYDVFSAYEICSMINRRFLESTLARELELRGTLITHRLTTQSMAEYLRAMKSTADQLASIGRPVPLSELLLYTLWGLPSQYEHLVTTFSYAIPNLTFD</sequence>
<keyword evidence="2" id="KW-1185">Reference proteome</keyword>
<accession>A0ACB9RPG6</accession>
<gene>
    <name evidence="1" type="ORF">MLD38_006543</name>
</gene>
<organism evidence="1 2">
    <name type="scientific">Melastoma candidum</name>
    <dbReference type="NCBI Taxonomy" id="119954"/>
    <lineage>
        <taxon>Eukaryota</taxon>
        <taxon>Viridiplantae</taxon>
        <taxon>Streptophyta</taxon>
        <taxon>Embryophyta</taxon>
        <taxon>Tracheophyta</taxon>
        <taxon>Spermatophyta</taxon>
        <taxon>Magnoliopsida</taxon>
        <taxon>eudicotyledons</taxon>
        <taxon>Gunneridae</taxon>
        <taxon>Pentapetalae</taxon>
        <taxon>rosids</taxon>
        <taxon>malvids</taxon>
        <taxon>Myrtales</taxon>
        <taxon>Melastomataceae</taxon>
        <taxon>Melastomatoideae</taxon>
        <taxon>Melastomateae</taxon>
        <taxon>Melastoma</taxon>
    </lineage>
</organism>
<protein>
    <submittedName>
        <fullName evidence="1">Uncharacterized protein</fullName>
    </submittedName>
</protein>
<evidence type="ECO:0000313" key="1">
    <source>
        <dbReference type="EMBL" id="KAI4380342.1"/>
    </source>
</evidence>
<comment type="caution">
    <text evidence="1">The sequence shown here is derived from an EMBL/GenBank/DDBJ whole genome shotgun (WGS) entry which is preliminary data.</text>
</comment>
<dbReference type="Proteomes" id="UP001057402">
    <property type="component" value="Chromosome 3"/>
</dbReference>
<dbReference type="EMBL" id="CM042882">
    <property type="protein sequence ID" value="KAI4380342.1"/>
    <property type="molecule type" value="Genomic_DNA"/>
</dbReference>